<accession>A0A2J6SRN5</accession>
<keyword evidence="1" id="KW-0812">Transmembrane</keyword>
<dbReference type="EMBL" id="KZ613883">
    <property type="protein sequence ID" value="PMD53422.1"/>
    <property type="molecule type" value="Genomic_DNA"/>
</dbReference>
<organism evidence="2 3">
    <name type="scientific">Hyaloscypha bicolor E</name>
    <dbReference type="NCBI Taxonomy" id="1095630"/>
    <lineage>
        <taxon>Eukaryota</taxon>
        <taxon>Fungi</taxon>
        <taxon>Dikarya</taxon>
        <taxon>Ascomycota</taxon>
        <taxon>Pezizomycotina</taxon>
        <taxon>Leotiomycetes</taxon>
        <taxon>Helotiales</taxon>
        <taxon>Hyaloscyphaceae</taxon>
        <taxon>Hyaloscypha</taxon>
        <taxon>Hyaloscypha bicolor</taxon>
    </lineage>
</organism>
<dbReference type="GeneID" id="36589547"/>
<feature type="transmembrane region" description="Helical" evidence="1">
    <location>
        <begin position="88"/>
        <end position="106"/>
    </location>
</feature>
<feature type="transmembrane region" description="Helical" evidence="1">
    <location>
        <begin position="527"/>
        <end position="546"/>
    </location>
</feature>
<proteinExistence type="predicted"/>
<protein>
    <submittedName>
        <fullName evidence="2">Uncharacterized protein</fullName>
    </submittedName>
</protein>
<dbReference type="OrthoDB" id="5392263at2759"/>
<feature type="transmembrane region" description="Helical" evidence="1">
    <location>
        <begin position="399"/>
        <end position="422"/>
    </location>
</feature>
<keyword evidence="1" id="KW-1133">Transmembrane helix</keyword>
<evidence type="ECO:0000313" key="2">
    <source>
        <dbReference type="EMBL" id="PMD53422.1"/>
    </source>
</evidence>
<dbReference type="InParanoid" id="A0A2J6SRN5"/>
<dbReference type="Proteomes" id="UP000235371">
    <property type="component" value="Unassembled WGS sequence"/>
</dbReference>
<name>A0A2J6SRN5_9HELO</name>
<keyword evidence="3" id="KW-1185">Reference proteome</keyword>
<reference evidence="2 3" key="1">
    <citation type="submission" date="2016-04" db="EMBL/GenBank/DDBJ databases">
        <title>A degradative enzymes factory behind the ericoid mycorrhizal symbiosis.</title>
        <authorList>
            <consortium name="DOE Joint Genome Institute"/>
            <person name="Martino E."/>
            <person name="Morin E."/>
            <person name="Grelet G."/>
            <person name="Kuo A."/>
            <person name="Kohler A."/>
            <person name="Daghino S."/>
            <person name="Barry K."/>
            <person name="Choi C."/>
            <person name="Cichocki N."/>
            <person name="Clum A."/>
            <person name="Copeland A."/>
            <person name="Hainaut M."/>
            <person name="Haridas S."/>
            <person name="Labutti K."/>
            <person name="Lindquist E."/>
            <person name="Lipzen A."/>
            <person name="Khouja H.-R."/>
            <person name="Murat C."/>
            <person name="Ohm R."/>
            <person name="Olson A."/>
            <person name="Spatafora J."/>
            <person name="Veneault-Fourrey C."/>
            <person name="Henrissat B."/>
            <person name="Grigoriev I."/>
            <person name="Martin F."/>
            <person name="Perotto S."/>
        </authorList>
    </citation>
    <scope>NUCLEOTIDE SEQUENCE [LARGE SCALE GENOMIC DNA]</scope>
    <source>
        <strain evidence="2 3">E</strain>
    </source>
</reference>
<dbReference type="RefSeq" id="XP_024730326.1">
    <property type="nucleotide sequence ID" value="XM_024881470.1"/>
</dbReference>
<gene>
    <name evidence="2" type="ORF">K444DRAFT_619189</name>
</gene>
<dbReference type="AlphaFoldDB" id="A0A2J6SRN5"/>
<feature type="transmembrane region" description="Helical" evidence="1">
    <location>
        <begin position="56"/>
        <end position="76"/>
    </location>
</feature>
<keyword evidence="1" id="KW-0472">Membrane</keyword>
<feature type="transmembrane region" description="Helical" evidence="1">
    <location>
        <begin position="237"/>
        <end position="255"/>
    </location>
</feature>
<evidence type="ECO:0000313" key="3">
    <source>
        <dbReference type="Proteomes" id="UP000235371"/>
    </source>
</evidence>
<feature type="transmembrane region" description="Helical" evidence="1">
    <location>
        <begin position="434"/>
        <end position="455"/>
    </location>
</feature>
<evidence type="ECO:0000256" key="1">
    <source>
        <dbReference type="SAM" id="Phobius"/>
    </source>
</evidence>
<feature type="transmembrane region" description="Helical" evidence="1">
    <location>
        <begin position="203"/>
        <end position="225"/>
    </location>
</feature>
<sequence>MNLTSCSEKFASSPNWQLYGYLSNDTGLPGEQRVISRSGCQALCGLGADTYDWMSIANSIATWVFPIIGILLQAPFESNNTKGTLFSLLRWLGSPISSLSYIFWNIKVSGRAALIVDMATPYNESPSEHSDFSGIRDSFYILTVMNQYTINPKMRTPAHGPDVAKKLLRTALFDEMLEVNEEKLPALRGRTASRLRESRKQGVVAVFISMGWFLFSLAISIQAVFSNIGPIEQSDNLGLGLMLAWIPVLILSSIVDRNPANSSSVEERLNQLVGGVRTALLKTSDPEQSRRLGSVSFPSHSTSTQYGRRGSMVASSGSIVTNWIGALKEDAFKGDFFVHFGGQGRRRWHYGVANAVLAGLEDQFIKQHGRDWLRLPEAREQLVKPCRSPGIYFFDLRELWHVASSGLVVVGTMFGAFILNYFTPPFGIGCRAGGYAIFCCLVTLSFAVEMGVWWWTSNHTSDEFLEQKKWEHRFFIPMEIIAVSWLLYMVIAQSAGLYNTCWCLGWEGWFNFKTVGSWSGPDVEGHWIAALCLTLTIMLVSFAFIIEEWCTQSHMATHHYKKAMRGLARTRTFKRLTSPIREVIDFVITKFKLLIGKKRRSLIWKKGHERVPSITVLTGSVPKITDEAVEEVHKSVVENEGQESLGNQPQLP</sequence>
<feature type="transmembrane region" description="Helical" evidence="1">
    <location>
        <begin position="476"/>
        <end position="498"/>
    </location>
</feature>